<evidence type="ECO:0000256" key="4">
    <source>
        <dbReference type="ARBA" id="ARBA00023125"/>
    </source>
</evidence>
<dbReference type="PANTHER" id="PTHR31313">
    <property type="entry name" value="TY1 ENHANCER ACTIVATOR"/>
    <property type="match status" value="1"/>
</dbReference>
<keyword evidence="6" id="KW-0539">Nucleus</keyword>
<evidence type="ECO:0000256" key="2">
    <source>
        <dbReference type="ARBA" id="ARBA00022833"/>
    </source>
</evidence>
<evidence type="ECO:0000256" key="3">
    <source>
        <dbReference type="ARBA" id="ARBA00023015"/>
    </source>
</evidence>
<feature type="domain" description="Xylanolytic transcriptional activator regulatory" evidence="8">
    <location>
        <begin position="2"/>
        <end position="106"/>
    </location>
</feature>
<dbReference type="PANTHER" id="PTHR31313:SF81">
    <property type="entry name" value="TY1 ENHANCER ACTIVATOR"/>
    <property type="match status" value="1"/>
</dbReference>
<reference evidence="9 10" key="1">
    <citation type="submission" date="2023-04" db="EMBL/GenBank/DDBJ databases">
        <title>Genome of Basidiobolus ranarum AG-B5.</title>
        <authorList>
            <person name="Stajich J.E."/>
            <person name="Carter-House D."/>
            <person name="Gryganskyi A."/>
        </authorList>
    </citation>
    <scope>NUCLEOTIDE SEQUENCE [LARGE SCALE GENOMIC DNA]</scope>
    <source>
        <strain evidence="9 10">AG-B5</strain>
    </source>
</reference>
<evidence type="ECO:0000256" key="1">
    <source>
        <dbReference type="ARBA" id="ARBA00022723"/>
    </source>
</evidence>
<sequence length="438" mass="49577">MDPTEKEDRKLLWWCCVTMDRFYSSVLGKPMSITENDFDTKLPMEIASPKSEHALPSPTASLRYFTHLIRLTSIINRIMKEVYGVDTLPNETGKILWTLNQEIRDWELSLPSEFKYDFSRPVTNNVHSIMLTYFNQYAIILLNRPFMKAGKHKKSTAVNPGLRICSRAASIMTFISFHTPNGYRLHGVIFNVSFTFAASMIHLISSLSNDAEMAHTGKINLSFNLRLLQEYKGISLGSARCYNFMSEIIQNRNFQKADELPAQPIIPSPVTISPDLTYKAPKRSDSAALLIIPENQFDSPVPRNSSLSPASTATSHTTLNISPLGNLPNEVTVTSPATNLNQINIADPIFQYQHLAQPAQEPLFSPEAYQNSINYMNSQNDVNTIANNQALSESYQQEYTPVTFIGNPQFYSNHQMDINMQEWNNYIDQFSNFASPSM</sequence>
<gene>
    <name evidence="9" type="ORF">K7432_006070</name>
</gene>
<evidence type="ECO:0000256" key="5">
    <source>
        <dbReference type="ARBA" id="ARBA00023163"/>
    </source>
</evidence>
<name>A0ABR2WVL0_9FUNG</name>
<dbReference type="EMBL" id="JASJQH010000257">
    <property type="protein sequence ID" value="KAK9765530.1"/>
    <property type="molecule type" value="Genomic_DNA"/>
</dbReference>
<dbReference type="InterPro" id="IPR051615">
    <property type="entry name" value="Transcr_Regulatory_Elem"/>
</dbReference>
<organism evidence="9 10">
    <name type="scientific">Basidiobolus ranarum</name>
    <dbReference type="NCBI Taxonomy" id="34480"/>
    <lineage>
        <taxon>Eukaryota</taxon>
        <taxon>Fungi</taxon>
        <taxon>Fungi incertae sedis</taxon>
        <taxon>Zoopagomycota</taxon>
        <taxon>Entomophthoromycotina</taxon>
        <taxon>Basidiobolomycetes</taxon>
        <taxon>Basidiobolales</taxon>
        <taxon>Basidiobolaceae</taxon>
        <taxon>Basidiobolus</taxon>
    </lineage>
</organism>
<dbReference type="Proteomes" id="UP001479436">
    <property type="component" value="Unassembled WGS sequence"/>
</dbReference>
<evidence type="ECO:0000313" key="10">
    <source>
        <dbReference type="Proteomes" id="UP001479436"/>
    </source>
</evidence>
<keyword evidence="2" id="KW-0862">Zinc</keyword>
<feature type="region of interest" description="Disordered" evidence="7">
    <location>
        <begin position="301"/>
        <end position="321"/>
    </location>
</feature>
<keyword evidence="10" id="KW-1185">Reference proteome</keyword>
<comment type="caution">
    <text evidence="9">The sequence shown here is derived from an EMBL/GenBank/DDBJ whole genome shotgun (WGS) entry which is preliminary data.</text>
</comment>
<protein>
    <recommendedName>
        <fullName evidence="8">Xylanolytic transcriptional activator regulatory domain-containing protein</fullName>
    </recommendedName>
</protein>
<evidence type="ECO:0000313" key="9">
    <source>
        <dbReference type="EMBL" id="KAK9765530.1"/>
    </source>
</evidence>
<evidence type="ECO:0000256" key="7">
    <source>
        <dbReference type="SAM" id="MobiDB-lite"/>
    </source>
</evidence>
<dbReference type="Pfam" id="PF04082">
    <property type="entry name" value="Fungal_trans"/>
    <property type="match status" value="1"/>
</dbReference>
<keyword evidence="5" id="KW-0804">Transcription</keyword>
<evidence type="ECO:0000259" key="8">
    <source>
        <dbReference type="Pfam" id="PF04082"/>
    </source>
</evidence>
<dbReference type="CDD" id="cd12148">
    <property type="entry name" value="fungal_TF_MHR"/>
    <property type="match status" value="1"/>
</dbReference>
<accession>A0ABR2WVL0</accession>
<keyword evidence="1" id="KW-0479">Metal-binding</keyword>
<evidence type="ECO:0000256" key="6">
    <source>
        <dbReference type="ARBA" id="ARBA00023242"/>
    </source>
</evidence>
<keyword evidence="4" id="KW-0238">DNA-binding</keyword>
<keyword evidence="3" id="KW-0805">Transcription regulation</keyword>
<dbReference type="InterPro" id="IPR007219">
    <property type="entry name" value="XnlR_reg_dom"/>
</dbReference>
<proteinExistence type="predicted"/>